<feature type="non-terminal residue" evidence="1">
    <location>
        <position position="1"/>
    </location>
</feature>
<comment type="caution">
    <text evidence="1">The sequence shown here is derived from an EMBL/GenBank/DDBJ whole genome shotgun (WGS) entry which is preliminary data.</text>
</comment>
<keyword evidence="2" id="KW-1185">Reference proteome</keyword>
<name>A0AAN5IE05_9BILA</name>
<gene>
    <name evidence="1" type="ORF">PMAYCL1PPCAC_33087</name>
</gene>
<dbReference type="AlphaFoldDB" id="A0AAN5IE05"/>
<accession>A0AAN5IE05</accession>
<organism evidence="1 2">
    <name type="scientific">Pristionchus mayeri</name>
    <dbReference type="NCBI Taxonomy" id="1317129"/>
    <lineage>
        <taxon>Eukaryota</taxon>
        <taxon>Metazoa</taxon>
        <taxon>Ecdysozoa</taxon>
        <taxon>Nematoda</taxon>
        <taxon>Chromadorea</taxon>
        <taxon>Rhabditida</taxon>
        <taxon>Rhabditina</taxon>
        <taxon>Diplogasteromorpha</taxon>
        <taxon>Diplogasteroidea</taxon>
        <taxon>Neodiplogasteridae</taxon>
        <taxon>Pristionchus</taxon>
    </lineage>
</organism>
<dbReference type="EMBL" id="BTRK01000006">
    <property type="protein sequence ID" value="GMR62892.1"/>
    <property type="molecule type" value="Genomic_DNA"/>
</dbReference>
<evidence type="ECO:0000313" key="2">
    <source>
        <dbReference type="Proteomes" id="UP001328107"/>
    </source>
</evidence>
<reference evidence="2" key="1">
    <citation type="submission" date="2022-10" db="EMBL/GenBank/DDBJ databases">
        <title>Genome assembly of Pristionchus species.</title>
        <authorList>
            <person name="Yoshida K."/>
            <person name="Sommer R.J."/>
        </authorList>
    </citation>
    <scope>NUCLEOTIDE SEQUENCE [LARGE SCALE GENOMIC DNA]</scope>
    <source>
        <strain evidence="2">RS5460</strain>
    </source>
</reference>
<proteinExistence type="predicted"/>
<feature type="non-terminal residue" evidence="1">
    <location>
        <position position="104"/>
    </location>
</feature>
<dbReference type="Proteomes" id="UP001328107">
    <property type="component" value="Unassembled WGS sequence"/>
</dbReference>
<sequence length="104" mass="10831">CPLAWTFQTDVAKAVGGQSLTMMSAQNRINSDVELAVIKAVESYGYSSAGVSVVNAVTADGPITIDKTGVCPAAFAGVYVQRNGVVEYECLKQGTADKLTDPTV</sequence>
<evidence type="ECO:0000313" key="1">
    <source>
        <dbReference type="EMBL" id="GMR62892.1"/>
    </source>
</evidence>
<protein>
    <submittedName>
        <fullName evidence="1">Uncharacterized protein</fullName>
    </submittedName>
</protein>